<reference evidence="1 2" key="1">
    <citation type="submission" date="2019-03" db="EMBL/GenBank/DDBJ databases">
        <title>Single cell metagenomics reveals metabolic interactions within the superorganism composed of flagellate Streblomastix strix and complex community of Bacteroidetes bacteria on its surface.</title>
        <authorList>
            <person name="Treitli S.C."/>
            <person name="Kolisko M."/>
            <person name="Husnik F."/>
            <person name="Keeling P."/>
            <person name="Hampl V."/>
        </authorList>
    </citation>
    <scope>NUCLEOTIDE SEQUENCE [LARGE SCALE GENOMIC DNA]</scope>
    <source>
        <strain evidence="1">ST1C</strain>
    </source>
</reference>
<sequence>MDEFATRINRQHRKFCSVTKIIWANARDVLWKVKQDLVQTAVSIAPKWSGQFWYIEHLTITVQMIRLDYCEQVLILGQMVKKKQWYLQQGEIYMFKVSCSQLRSCSGSCQKIMVQSKQQSKEQQNHDIDNGDDMSQHQSSMFMANFLPDRMENGVSNKELKSYKGTLVVLLSFIGYKEEQVHRKPVAQLMNPVQI</sequence>
<organism evidence="1 2">
    <name type="scientific">Streblomastix strix</name>
    <dbReference type="NCBI Taxonomy" id="222440"/>
    <lineage>
        <taxon>Eukaryota</taxon>
        <taxon>Metamonada</taxon>
        <taxon>Preaxostyla</taxon>
        <taxon>Oxymonadida</taxon>
        <taxon>Streblomastigidae</taxon>
        <taxon>Streblomastix</taxon>
    </lineage>
</organism>
<protein>
    <submittedName>
        <fullName evidence="1">Uncharacterized protein</fullName>
    </submittedName>
</protein>
<proteinExistence type="predicted"/>
<accession>A0A5J4W4Q2</accession>
<dbReference type="Proteomes" id="UP000324800">
    <property type="component" value="Unassembled WGS sequence"/>
</dbReference>
<dbReference type="EMBL" id="SNRW01003437">
    <property type="protein sequence ID" value="KAA6389838.1"/>
    <property type="molecule type" value="Genomic_DNA"/>
</dbReference>
<gene>
    <name evidence="1" type="ORF">EZS28_014637</name>
</gene>
<evidence type="ECO:0000313" key="2">
    <source>
        <dbReference type="Proteomes" id="UP000324800"/>
    </source>
</evidence>
<name>A0A5J4W4Q2_9EUKA</name>
<evidence type="ECO:0000313" key="1">
    <source>
        <dbReference type="EMBL" id="KAA6389838.1"/>
    </source>
</evidence>
<dbReference type="AlphaFoldDB" id="A0A5J4W4Q2"/>
<comment type="caution">
    <text evidence="1">The sequence shown here is derived from an EMBL/GenBank/DDBJ whole genome shotgun (WGS) entry which is preliminary data.</text>
</comment>